<dbReference type="AlphaFoldDB" id="A0A1R0GY38"/>
<dbReference type="Pfam" id="PF00439">
    <property type="entry name" value="Bromodomain"/>
    <property type="match status" value="1"/>
</dbReference>
<feature type="compositionally biased region" description="Polar residues" evidence="3">
    <location>
        <begin position="211"/>
        <end position="222"/>
    </location>
</feature>
<dbReference type="PANTHER" id="PTHR22881:SF27">
    <property type="entry name" value="BROMODOMAIN CONTAINING 7_9"/>
    <property type="match status" value="1"/>
</dbReference>
<feature type="region of interest" description="Disordered" evidence="3">
    <location>
        <begin position="108"/>
        <end position="127"/>
    </location>
</feature>
<dbReference type="InterPro" id="IPR001487">
    <property type="entry name" value="Bromodomain"/>
</dbReference>
<dbReference type="Proteomes" id="UP000187455">
    <property type="component" value="Unassembled WGS sequence"/>
</dbReference>
<feature type="region of interest" description="Disordered" evidence="3">
    <location>
        <begin position="604"/>
        <end position="646"/>
    </location>
</feature>
<feature type="compositionally biased region" description="Low complexity" evidence="3">
    <location>
        <begin position="110"/>
        <end position="127"/>
    </location>
</feature>
<gene>
    <name evidence="5" type="ORF">AYI68_g4062</name>
</gene>
<dbReference type="GO" id="GO:0006325">
    <property type="term" value="P:chromatin organization"/>
    <property type="evidence" value="ECO:0007669"/>
    <property type="project" value="UniProtKB-ARBA"/>
</dbReference>
<dbReference type="InterPro" id="IPR051831">
    <property type="entry name" value="Bromodomain_contain_prot"/>
</dbReference>
<feature type="compositionally biased region" description="Basic and acidic residues" evidence="3">
    <location>
        <begin position="1"/>
        <end position="54"/>
    </location>
</feature>
<dbReference type="InterPro" id="IPR036427">
    <property type="entry name" value="Bromodomain-like_sf"/>
</dbReference>
<keyword evidence="1 2" id="KW-0103">Bromodomain</keyword>
<comment type="caution">
    <text evidence="5">The sequence shown here is derived from an EMBL/GenBank/DDBJ whole genome shotgun (WGS) entry which is preliminary data.</text>
</comment>
<evidence type="ECO:0000256" key="1">
    <source>
        <dbReference type="ARBA" id="ARBA00023117"/>
    </source>
</evidence>
<dbReference type="GO" id="GO:0006357">
    <property type="term" value="P:regulation of transcription by RNA polymerase II"/>
    <property type="evidence" value="ECO:0007669"/>
    <property type="project" value="TreeGrafter"/>
</dbReference>
<evidence type="ECO:0000256" key="2">
    <source>
        <dbReference type="PROSITE-ProRule" id="PRU00035"/>
    </source>
</evidence>
<dbReference type="SUPFAM" id="SSF47370">
    <property type="entry name" value="Bromodomain"/>
    <property type="match status" value="1"/>
</dbReference>
<feature type="region of interest" description="Disordered" evidence="3">
    <location>
        <begin position="1"/>
        <end position="92"/>
    </location>
</feature>
<organism evidence="5 6">
    <name type="scientific">Smittium mucronatum</name>
    <dbReference type="NCBI Taxonomy" id="133383"/>
    <lineage>
        <taxon>Eukaryota</taxon>
        <taxon>Fungi</taxon>
        <taxon>Fungi incertae sedis</taxon>
        <taxon>Zoopagomycota</taxon>
        <taxon>Kickxellomycotina</taxon>
        <taxon>Harpellomycetes</taxon>
        <taxon>Harpellales</taxon>
        <taxon>Legeriomycetaceae</taxon>
        <taxon>Smittium</taxon>
    </lineage>
</organism>
<name>A0A1R0GY38_9FUNG</name>
<dbReference type="EMBL" id="LSSL01002129">
    <property type="protein sequence ID" value="OLY81824.1"/>
    <property type="molecule type" value="Genomic_DNA"/>
</dbReference>
<evidence type="ECO:0000313" key="5">
    <source>
        <dbReference type="EMBL" id="OLY81824.1"/>
    </source>
</evidence>
<dbReference type="OrthoDB" id="21449at2759"/>
<feature type="compositionally biased region" description="Polar residues" evidence="3">
    <location>
        <begin position="633"/>
        <end position="643"/>
    </location>
</feature>
<feature type="region of interest" description="Disordered" evidence="3">
    <location>
        <begin position="194"/>
        <end position="228"/>
    </location>
</feature>
<accession>A0A1R0GY38</accession>
<dbReference type="GO" id="GO:0005634">
    <property type="term" value="C:nucleus"/>
    <property type="evidence" value="ECO:0007669"/>
    <property type="project" value="TreeGrafter"/>
</dbReference>
<dbReference type="PANTHER" id="PTHR22881">
    <property type="entry name" value="BROMODOMAIN CONTAINING PROTEIN"/>
    <property type="match status" value="1"/>
</dbReference>
<evidence type="ECO:0000313" key="6">
    <source>
        <dbReference type="Proteomes" id="UP000187455"/>
    </source>
</evidence>
<feature type="domain" description="Bromo" evidence="4">
    <location>
        <begin position="393"/>
        <end position="463"/>
    </location>
</feature>
<proteinExistence type="predicted"/>
<feature type="compositionally biased region" description="Low complexity" evidence="3">
    <location>
        <begin position="194"/>
        <end position="206"/>
    </location>
</feature>
<dbReference type="SMART" id="SM00297">
    <property type="entry name" value="BROMO"/>
    <property type="match status" value="1"/>
</dbReference>
<evidence type="ECO:0000256" key="3">
    <source>
        <dbReference type="SAM" id="MobiDB-lite"/>
    </source>
</evidence>
<reference evidence="5 6" key="1">
    <citation type="journal article" date="2016" name="Mol. Biol. Evol.">
        <title>Genome-Wide Survey of Gut Fungi (Harpellales) Reveals the First Horizontally Transferred Ubiquitin Gene from a Mosquito Host.</title>
        <authorList>
            <person name="Wang Y."/>
            <person name="White M.M."/>
            <person name="Kvist S."/>
            <person name="Moncalvo J.M."/>
        </authorList>
    </citation>
    <scope>NUCLEOTIDE SEQUENCE [LARGE SCALE GENOMIC DNA]</scope>
    <source>
        <strain evidence="5 6">ALG-7-W6</strain>
    </source>
</reference>
<evidence type="ECO:0000259" key="4">
    <source>
        <dbReference type="PROSITE" id="PS50014"/>
    </source>
</evidence>
<dbReference type="Gene3D" id="1.20.920.10">
    <property type="entry name" value="Bromodomain-like"/>
    <property type="match status" value="1"/>
</dbReference>
<sequence>MGENTDTNRKADNSAKVKDRHSDSDGDRGSAIDRDRDRDRENDNDNDNDNDKGCRFSSHPSVDPPATVQKPLSPPAASISVHKDSANNEIDVDIDSELDEQYLDPVSTLSSNIQSSQQISRVRSQASSRPNIKIKLVGLKSFRSHSESSEKAIPSADSLPILKIKLNLRESPLETPASSISSFHKDKSAFSISPSDFSPSDLPSIPCNKIYPSSPSRQSESVLKNEDNSLDSSTDVAQLFVHSISGNSLDEGLIDVCNSNNKYPVESVHKSSLIVDDKSELSQSFSHTNLNKVKLKLKPLLEKAKTSRLKLISSEDSISNTCIKSSLESIQPIPETSEEALIKKRKVSESSTFETTKEISIDEQLLEYNEVLHYKFDTHLFGPILSKLIKKLFRKDFYGIFWEPVNLKEVTDYLKVVSSPMDLGTMRSKAEDNQYSTLDQFIKDFKLICNNALIYNHPSTVYYQHAQKFLAAGFAAIFRSARKLASKLTLLRNSDHLEAPDLPSLPDPTSPSRLDIKDSEISIHSPGQSPALEKSLFILTDNNNPNSGLVGNLSPDIKKEYDGITTDTATDLIDRIGRSDTIPNNHRAYSEVNKKRPTIPIFKIKNSSPLNHRPSIRRRGPGKATETKRRLSEQLSKPTTNPDGSLVMSREYQHNLLKKRIISHPVMLCNSNRPLQNADNWRKATHQDFINYPIVLNNGHKPNPLAEDFLAAYGPASLFLAGGEVGMAYYLSILRFVSDTGSVLLKEYLATVLNYLSNRVYSLILAIACEKNEDDGGFLHLGFERDELDKVMKWIQYSATLYECNEYLLESKDSNDLFAMKRDFGFDSSHLEPADVKPHHGDIETNLKEVSTILYELSCIKEISSSKLDVAREGISRLLSLFDK</sequence>
<dbReference type="STRING" id="133383.A0A1R0GY38"/>
<dbReference type="PRINTS" id="PR00503">
    <property type="entry name" value="BROMODOMAIN"/>
</dbReference>
<dbReference type="PROSITE" id="PS50014">
    <property type="entry name" value="BROMODOMAIN_2"/>
    <property type="match status" value="1"/>
</dbReference>
<protein>
    <submittedName>
        <fullName evidence="5">Bromodomain-containing protein 9</fullName>
    </submittedName>
</protein>
<keyword evidence="6" id="KW-1185">Reference proteome</keyword>